<reference evidence="1" key="1">
    <citation type="journal article" date="2021" name="Proc. Natl. Acad. Sci. U.S.A.">
        <title>A Catalog of Tens of Thousands of Viruses from Human Metagenomes Reveals Hidden Associations with Chronic Diseases.</title>
        <authorList>
            <person name="Tisza M.J."/>
            <person name="Buck C.B."/>
        </authorList>
    </citation>
    <scope>NUCLEOTIDE SEQUENCE</scope>
    <source>
        <strain evidence="1">CtGz830</strain>
    </source>
</reference>
<dbReference type="Pfam" id="PF03837">
    <property type="entry name" value="RecT"/>
    <property type="match status" value="1"/>
</dbReference>
<dbReference type="InterPro" id="IPR004590">
    <property type="entry name" value="ssDNA_annealing_RecT"/>
</dbReference>
<name>A0A8S5TAE4_9CAUD</name>
<dbReference type="EMBL" id="BK032780">
    <property type="protein sequence ID" value="DAF59951.1"/>
    <property type="molecule type" value="Genomic_DNA"/>
</dbReference>
<organism evidence="1">
    <name type="scientific">Siphoviridae sp. ctGz830</name>
    <dbReference type="NCBI Taxonomy" id="2827825"/>
    <lineage>
        <taxon>Viruses</taxon>
        <taxon>Duplodnaviria</taxon>
        <taxon>Heunggongvirae</taxon>
        <taxon>Uroviricota</taxon>
        <taxon>Caudoviricetes</taxon>
    </lineage>
</organism>
<proteinExistence type="predicted"/>
<dbReference type="InterPro" id="IPR018330">
    <property type="entry name" value="RecT_fam"/>
</dbReference>
<protein>
    <submittedName>
        <fullName evidence="1">RecT protein</fullName>
    </submittedName>
</protein>
<dbReference type="NCBIfam" id="TIGR00616">
    <property type="entry name" value="rect"/>
    <property type="match status" value="1"/>
</dbReference>
<evidence type="ECO:0000313" key="1">
    <source>
        <dbReference type="EMBL" id="DAF59951.1"/>
    </source>
</evidence>
<dbReference type="GO" id="GO:0003677">
    <property type="term" value="F:DNA binding"/>
    <property type="evidence" value="ECO:0007669"/>
    <property type="project" value="InterPro"/>
</dbReference>
<accession>A0A8S5TAE4</accession>
<dbReference type="GO" id="GO:0006259">
    <property type="term" value="P:DNA metabolic process"/>
    <property type="evidence" value="ECO:0007669"/>
    <property type="project" value="InterPro"/>
</dbReference>
<sequence length="272" mass="30774">MSNEIQKPNTELSPVNQMKNLVNNNALNKMFKDALQENSGAFLSSVIDLYNSDTNLQKYNAKDVLMEALKAATLKLPINKQLGFAYIVPYKDVPQFQLGYKGYIQLAMRTGQYQNLNAGIIYEGMEIKNNYLAGTIEIHGDKQSDNEIGYFAYFKLINGFEKCLYMSKEDITKHAQKFSKTYSFKGSSWQSNFSAMALKTVTRLLLSKYGILSTEMQTAITNEADQELGQEIEQKANKTVIDIADYNNDVNEIVDVETGEVIQQEEPKKAPF</sequence>